<evidence type="ECO:0000256" key="3">
    <source>
        <dbReference type="ARBA" id="ARBA00022722"/>
    </source>
</evidence>
<evidence type="ECO:0000256" key="2">
    <source>
        <dbReference type="ARBA" id="ARBA00022695"/>
    </source>
</evidence>
<keyword evidence="4" id="KW-0255">Endonuclease</keyword>
<sequence length="546" mass="61894">ISPRFAVLFVALTSSSLLVKHSSSETSGASASEVLPFRSPQVPAPNPLDADGDRADNWKIWKQRWDNYCIITGLLDQPEDYKCAMLLHSIGIEAMRIFNGLKFSDGEDRNNMADVIKKFDQHFLGQTQEFFERFQFNRRNQESGESIDEYVSVLRNMAKTCGFCDCMHELLIMDRILLGILDDKTREELLSTHDLTLVKAIEICRAREAATIHMKALKNEEINKGKGTQKQKKPMKPRDRTKGKQHQTETTRTTTKKCYFSKQVHAMRKESCPAWGKNHFPTSRKCKDRSVHVVQDDYASDSSTSSTGTISTITVELCHDVNSAQSQHPLIYCEMLINDKPVRLQIDCGATVCILPKCYLKNLEVRPENVNLQMWNELSVKALGKCRVHVKNLVTNEKFKVDFVIVNEAFTPLLSGNAAQAMGLITVNYGNFKVVNGISTASHSYIQQFPAVFKDTPGILPGKKVHLTVEDGATPRKAKYYNRTARDLPILKRGDTVRMKPFALGQMSWDKAHLTKRLDERSYEVQSAGTTFRRNRQHLVKTTQPT</sequence>
<keyword evidence="8" id="KW-1185">Reference proteome</keyword>
<evidence type="ECO:0000256" key="4">
    <source>
        <dbReference type="ARBA" id="ARBA00022759"/>
    </source>
</evidence>
<reference evidence="7" key="2">
    <citation type="journal article" date="2023" name="Science">
        <title>Genomic signatures of disease resistance in endangered staghorn corals.</title>
        <authorList>
            <person name="Vollmer S.V."/>
            <person name="Selwyn J.D."/>
            <person name="Despard B.A."/>
            <person name="Roesel C.L."/>
        </authorList>
    </citation>
    <scope>NUCLEOTIDE SEQUENCE</scope>
    <source>
        <strain evidence="7">K2</strain>
    </source>
</reference>
<dbReference type="CDD" id="cd05481">
    <property type="entry name" value="retropepsin_like_LTR_1"/>
    <property type="match status" value="1"/>
</dbReference>
<proteinExistence type="predicted"/>
<dbReference type="PANTHER" id="PTHR37984:SF5">
    <property type="entry name" value="PROTEIN NYNRIN-LIKE"/>
    <property type="match status" value="1"/>
</dbReference>
<dbReference type="EMBL" id="JARQWQ010000005">
    <property type="protein sequence ID" value="KAK2571864.1"/>
    <property type="molecule type" value="Genomic_DNA"/>
</dbReference>
<reference evidence="7" key="1">
    <citation type="journal article" date="2023" name="G3 (Bethesda)">
        <title>Whole genome assembly and annotation of the endangered Caribbean coral Acropora cervicornis.</title>
        <authorList>
            <person name="Selwyn J.D."/>
            <person name="Vollmer S.V."/>
        </authorList>
    </citation>
    <scope>NUCLEOTIDE SEQUENCE</scope>
    <source>
        <strain evidence="7">K2</strain>
    </source>
</reference>
<dbReference type="Proteomes" id="UP001249851">
    <property type="component" value="Unassembled WGS sequence"/>
</dbReference>
<evidence type="ECO:0008006" key="9">
    <source>
        <dbReference type="Google" id="ProtNLM"/>
    </source>
</evidence>
<keyword evidence="2" id="KW-0548">Nucleotidyltransferase</keyword>
<dbReference type="InterPro" id="IPR021109">
    <property type="entry name" value="Peptidase_aspartic_dom_sf"/>
</dbReference>
<keyword evidence="3" id="KW-0540">Nuclease</keyword>
<dbReference type="InterPro" id="IPR050951">
    <property type="entry name" value="Retrovirus_Pol_polyprotein"/>
</dbReference>
<evidence type="ECO:0000313" key="7">
    <source>
        <dbReference type="EMBL" id="KAK2571864.1"/>
    </source>
</evidence>
<comment type="caution">
    <text evidence="7">The sequence shown here is derived from an EMBL/GenBank/DDBJ whole genome shotgun (WGS) entry which is preliminary data.</text>
</comment>
<evidence type="ECO:0000256" key="5">
    <source>
        <dbReference type="SAM" id="MobiDB-lite"/>
    </source>
</evidence>
<evidence type="ECO:0000256" key="1">
    <source>
        <dbReference type="ARBA" id="ARBA00022679"/>
    </source>
</evidence>
<dbReference type="PANTHER" id="PTHR37984">
    <property type="entry name" value="PROTEIN CBG26694"/>
    <property type="match status" value="1"/>
</dbReference>
<keyword evidence="6" id="KW-0732">Signal</keyword>
<evidence type="ECO:0000313" key="8">
    <source>
        <dbReference type="Proteomes" id="UP001249851"/>
    </source>
</evidence>
<gene>
    <name evidence="7" type="ORF">P5673_003271</name>
</gene>
<protein>
    <recommendedName>
        <fullName evidence="9">Polyprotein</fullName>
    </recommendedName>
</protein>
<dbReference type="GO" id="GO:0016779">
    <property type="term" value="F:nucleotidyltransferase activity"/>
    <property type="evidence" value="ECO:0007669"/>
    <property type="project" value="UniProtKB-KW"/>
</dbReference>
<dbReference type="Gene3D" id="2.40.70.10">
    <property type="entry name" value="Acid Proteases"/>
    <property type="match status" value="1"/>
</dbReference>
<dbReference type="AlphaFoldDB" id="A0AAD9VEW2"/>
<accession>A0AAD9VEW2</accession>
<feature type="compositionally biased region" description="Basic and acidic residues" evidence="5">
    <location>
        <begin position="236"/>
        <end position="249"/>
    </location>
</feature>
<dbReference type="GO" id="GO:0004519">
    <property type="term" value="F:endonuclease activity"/>
    <property type="evidence" value="ECO:0007669"/>
    <property type="project" value="UniProtKB-KW"/>
</dbReference>
<feature type="signal peptide" evidence="6">
    <location>
        <begin position="1"/>
        <end position="24"/>
    </location>
</feature>
<keyword evidence="4" id="KW-0378">Hydrolase</keyword>
<name>A0AAD9VEW2_ACRCE</name>
<feature type="region of interest" description="Disordered" evidence="5">
    <location>
        <begin position="30"/>
        <end position="49"/>
    </location>
</feature>
<organism evidence="7 8">
    <name type="scientific">Acropora cervicornis</name>
    <name type="common">Staghorn coral</name>
    <dbReference type="NCBI Taxonomy" id="6130"/>
    <lineage>
        <taxon>Eukaryota</taxon>
        <taxon>Metazoa</taxon>
        <taxon>Cnidaria</taxon>
        <taxon>Anthozoa</taxon>
        <taxon>Hexacorallia</taxon>
        <taxon>Scleractinia</taxon>
        <taxon>Astrocoeniina</taxon>
        <taxon>Acroporidae</taxon>
        <taxon>Acropora</taxon>
    </lineage>
</organism>
<feature type="region of interest" description="Disordered" evidence="5">
    <location>
        <begin position="220"/>
        <end position="251"/>
    </location>
</feature>
<feature type="chain" id="PRO_5042018674" description="Polyprotein" evidence="6">
    <location>
        <begin position="25"/>
        <end position="546"/>
    </location>
</feature>
<keyword evidence="1" id="KW-0808">Transferase</keyword>
<feature type="non-terminal residue" evidence="7">
    <location>
        <position position="546"/>
    </location>
</feature>
<evidence type="ECO:0000256" key="6">
    <source>
        <dbReference type="SAM" id="SignalP"/>
    </source>
</evidence>